<evidence type="ECO:0000256" key="1">
    <source>
        <dbReference type="SAM" id="Phobius"/>
    </source>
</evidence>
<evidence type="ECO:0000313" key="2">
    <source>
        <dbReference type="EMBL" id="MBB6561582.1"/>
    </source>
</evidence>
<feature type="transmembrane region" description="Helical" evidence="1">
    <location>
        <begin position="17"/>
        <end position="37"/>
    </location>
</feature>
<reference evidence="2 3" key="1">
    <citation type="submission" date="2020-08" db="EMBL/GenBank/DDBJ databases">
        <title>Functional genomics of gut bacteria from endangered species of beetles.</title>
        <authorList>
            <person name="Carlos-Shanley C."/>
        </authorList>
    </citation>
    <scope>NUCLEOTIDE SEQUENCE [LARGE SCALE GENOMIC DNA]</scope>
    <source>
        <strain evidence="2 3">S00198</strain>
    </source>
</reference>
<dbReference type="EMBL" id="JACHLK010000009">
    <property type="protein sequence ID" value="MBB6561582.1"/>
    <property type="molecule type" value="Genomic_DNA"/>
</dbReference>
<protein>
    <submittedName>
        <fullName evidence="2">Uncharacterized protein</fullName>
    </submittedName>
</protein>
<dbReference type="RefSeq" id="WP_184860764.1">
    <property type="nucleotide sequence ID" value="NZ_JACHLK010000009.1"/>
</dbReference>
<organism evidence="2 3">
    <name type="scientific">Acidovorax soli</name>
    <dbReference type="NCBI Taxonomy" id="592050"/>
    <lineage>
        <taxon>Bacteria</taxon>
        <taxon>Pseudomonadati</taxon>
        <taxon>Pseudomonadota</taxon>
        <taxon>Betaproteobacteria</taxon>
        <taxon>Burkholderiales</taxon>
        <taxon>Comamonadaceae</taxon>
        <taxon>Acidovorax</taxon>
    </lineage>
</organism>
<keyword evidence="3" id="KW-1185">Reference proteome</keyword>
<sequence length="57" mass="6656">MKNCFRSRRRIEPLRTVALFGLMGCAVAFGLVELFALQRSRYQAWRGRHSHHSALPR</sequence>
<comment type="caution">
    <text evidence="2">The sequence shown here is derived from an EMBL/GenBank/DDBJ whole genome shotgun (WGS) entry which is preliminary data.</text>
</comment>
<keyword evidence="1" id="KW-1133">Transmembrane helix</keyword>
<dbReference type="Proteomes" id="UP000575083">
    <property type="component" value="Unassembled WGS sequence"/>
</dbReference>
<dbReference type="AlphaFoldDB" id="A0A7X0PGL6"/>
<proteinExistence type="predicted"/>
<keyword evidence="1" id="KW-0812">Transmembrane</keyword>
<accession>A0A7X0PGL6</accession>
<keyword evidence="1" id="KW-0472">Membrane</keyword>
<evidence type="ECO:0000313" key="3">
    <source>
        <dbReference type="Proteomes" id="UP000575083"/>
    </source>
</evidence>
<gene>
    <name evidence="2" type="ORF">HNP48_004276</name>
</gene>
<name>A0A7X0PGL6_9BURK</name>